<evidence type="ECO:0000313" key="2">
    <source>
        <dbReference type="Proteomes" id="UP000694554"/>
    </source>
</evidence>
<sequence length="160" mass="18098">MWIQVCTIHGSQAHTIEAMCCKATIEELREHVWALFHGWSECQRLFYPGKQLIYCPNPVLIVHVKETPTGRPSNQLATSTHDFLIHPGIGLNKVVLGMCVCLIKYLDTKDSSLNVATGISQRYCGFGSRLPRGSMYRNKASHIIFWFSSAFKNYAYTLVS</sequence>
<reference evidence="1" key="2">
    <citation type="submission" date="2025-08" db="UniProtKB">
        <authorList>
            <consortium name="Ensembl"/>
        </authorList>
    </citation>
    <scope>IDENTIFICATION</scope>
</reference>
<dbReference type="SUPFAM" id="SSF54236">
    <property type="entry name" value="Ubiquitin-like"/>
    <property type="match status" value="1"/>
</dbReference>
<evidence type="ECO:0000313" key="1">
    <source>
        <dbReference type="Ensembl" id="ENSPSNP00000009814.1"/>
    </source>
</evidence>
<protein>
    <submittedName>
        <fullName evidence="1">Uncharacterized protein</fullName>
    </submittedName>
</protein>
<keyword evidence="2" id="KW-1185">Reference proteome</keyword>
<name>A0A8C9BQL7_PHOSS</name>
<accession>A0A8C9BQL7</accession>
<reference evidence="1" key="1">
    <citation type="submission" date="2019-08" db="EMBL/GenBank/DDBJ databases">
        <title>Phocoena sinus (Vaquita) genome, mPhoSin1, primary haplotype.</title>
        <authorList>
            <person name="Morin P."/>
            <person name="Mountcastle J."/>
            <person name="Fungtammasan C."/>
            <person name="Rhie A."/>
            <person name="Rojas-Bracho L."/>
            <person name="Smith C.R."/>
            <person name="Taylor B.L."/>
            <person name="Gulland F.M.D."/>
            <person name="Musser W."/>
            <person name="Houck M."/>
            <person name="Haase B."/>
            <person name="Paez S."/>
            <person name="Howe K."/>
            <person name="Torrance J."/>
            <person name="Formenti G."/>
            <person name="Phillippy A."/>
            <person name="Ryder O."/>
            <person name="Jarvis E.D."/>
            <person name="Fedrigo O."/>
        </authorList>
    </citation>
    <scope>NUCLEOTIDE SEQUENCE [LARGE SCALE GENOMIC DNA]</scope>
</reference>
<dbReference type="InterPro" id="IPR029071">
    <property type="entry name" value="Ubiquitin-like_domsf"/>
</dbReference>
<dbReference type="Proteomes" id="UP000694554">
    <property type="component" value="Chromosome 13"/>
</dbReference>
<proteinExistence type="predicted"/>
<dbReference type="Ensembl" id="ENSPSNT00000011100.1">
    <property type="protein sequence ID" value="ENSPSNP00000009814.1"/>
    <property type="gene ID" value="ENSPSNG00000007264.1"/>
</dbReference>
<organism evidence="1 2">
    <name type="scientific">Phocoena sinus</name>
    <name type="common">Vaquita</name>
    <dbReference type="NCBI Taxonomy" id="42100"/>
    <lineage>
        <taxon>Eukaryota</taxon>
        <taxon>Metazoa</taxon>
        <taxon>Chordata</taxon>
        <taxon>Craniata</taxon>
        <taxon>Vertebrata</taxon>
        <taxon>Euteleostomi</taxon>
        <taxon>Mammalia</taxon>
        <taxon>Eutheria</taxon>
        <taxon>Laurasiatheria</taxon>
        <taxon>Artiodactyla</taxon>
        <taxon>Whippomorpha</taxon>
        <taxon>Cetacea</taxon>
        <taxon>Odontoceti</taxon>
        <taxon>Phocoenidae</taxon>
        <taxon>Phocoena</taxon>
    </lineage>
</organism>
<dbReference type="AlphaFoldDB" id="A0A8C9BQL7"/>
<reference evidence="1" key="3">
    <citation type="submission" date="2025-09" db="UniProtKB">
        <authorList>
            <consortium name="Ensembl"/>
        </authorList>
    </citation>
    <scope>IDENTIFICATION</scope>
</reference>